<dbReference type="PANTHER" id="PTHR46049:SF2">
    <property type="entry name" value="UNCONVENTIONAL MYOSIN-X"/>
    <property type="match status" value="1"/>
</dbReference>
<proteinExistence type="predicted"/>
<dbReference type="Gene3D" id="2.30.29.30">
    <property type="entry name" value="Pleckstrin-homology domain (PH domain)/Phosphotyrosine-binding domain (PTB)"/>
    <property type="match status" value="2"/>
</dbReference>
<name>A0A6I9NG67_9TELE</name>
<dbReference type="GO" id="GO:0030175">
    <property type="term" value="C:filopodium"/>
    <property type="evidence" value="ECO:0007669"/>
    <property type="project" value="TreeGrafter"/>
</dbReference>
<accession>A0A6I9NG67</accession>
<dbReference type="GO" id="GO:0060002">
    <property type="term" value="F:plus-end directed microfilament motor activity"/>
    <property type="evidence" value="ECO:0007669"/>
    <property type="project" value="TreeGrafter"/>
</dbReference>
<dbReference type="AlphaFoldDB" id="A0A6I9NG67"/>
<dbReference type="GO" id="GO:0008360">
    <property type="term" value="P:regulation of cell shape"/>
    <property type="evidence" value="ECO:0007669"/>
    <property type="project" value="TreeGrafter"/>
</dbReference>
<dbReference type="CTD" id="325586"/>
<dbReference type="InterPro" id="IPR011993">
    <property type="entry name" value="PH-like_dom_sf"/>
</dbReference>
<dbReference type="InterPro" id="IPR051724">
    <property type="entry name" value="Actin_motor_Myosin"/>
</dbReference>
<dbReference type="KEGG" id="ncc:104950674"/>
<dbReference type="OrthoDB" id="6108017at2759"/>
<dbReference type="GO" id="GO:0051489">
    <property type="term" value="P:regulation of filopodium assembly"/>
    <property type="evidence" value="ECO:0007669"/>
    <property type="project" value="TreeGrafter"/>
</dbReference>
<dbReference type="PROSITE" id="PS50003">
    <property type="entry name" value="PH_DOMAIN"/>
    <property type="match status" value="1"/>
</dbReference>
<feature type="domain" description="PH" evidence="1">
    <location>
        <begin position="53"/>
        <end position="126"/>
    </location>
</feature>
<dbReference type="GO" id="GO:0005547">
    <property type="term" value="F:phosphatidylinositol-3,4,5-trisphosphate binding"/>
    <property type="evidence" value="ECO:0007669"/>
    <property type="project" value="TreeGrafter"/>
</dbReference>
<evidence type="ECO:0000313" key="2">
    <source>
        <dbReference type="Proteomes" id="UP000504611"/>
    </source>
</evidence>
<gene>
    <name evidence="3" type="primary">cyth1b</name>
</gene>
<evidence type="ECO:0000259" key="1">
    <source>
        <dbReference type="PROSITE" id="PS50003"/>
    </source>
</evidence>
<keyword evidence="2" id="KW-1185">Reference proteome</keyword>
<dbReference type="PANTHER" id="PTHR46049">
    <property type="entry name" value="AGAP003327-PA"/>
    <property type="match status" value="1"/>
</dbReference>
<evidence type="ECO:0000313" key="3">
    <source>
        <dbReference type="RefSeq" id="XP_010775522.1"/>
    </source>
</evidence>
<dbReference type="InterPro" id="IPR001849">
    <property type="entry name" value="PH_domain"/>
</dbReference>
<sequence length="126" mass="14914">MTSFRMTDSSTACVQRCRIPQLPLIKGGLINTWKRRWCVLKDETFLWFRAKQEALKQGWLHKKGGGSSTLSRRNWKKRWFVLRQSKLMYFENDGEEKMKGVLDMRDANATPIIPWKTYRQKVCGKV</sequence>
<dbReference type="SUPFAM" id="SSF50729">
    <property type="entry name" value="PH domain-like"/>
    <property type="match status" value="2"/>
</dbReference>
<dbReference type="Pfam" id="PF00169">
    <property type="entry name" value="PH"/>
    <property type="match status" value="1"/>
</dbReference>
<reference evidence="3" key="1">
    <citation type="submission" date="2025-08" db="UniProtKB">
        <authorList>
            <consortium name="RefSeq"/>
        </authorList>
    </citation>
    <scope>IDENTIFICATION</scope>
    <source>
        <tissue evidence="3">Muscle</tissue>
    </source>
</reference>
<organism evidence="2 3">
    <name type="scientific">Notothenia coriiceps</name>
    <name type="common">black rockcod</name>
    <dbReference type="NCBI Taxonomy" id="8208"/>
    <lineage>
        <taxon>Eukaryota</taxon>
        <taxon>Metazoa</taxon>
        <taxon>Chordata</taxon>
        <taxon>Craniata</taxon>
        <taxon>Vertebrata</taxon>
        <taxon>Euteleostomi</taxon>
        <taxon>Actinopterygii</taxon>
        <taxon>Neopterygii</taxon>
        <taxon>Teleostei</taxon>
        <taxon>Neoteleostei</taxon>
        <taxon>Acanthomorphata</taxon>
        <taxon>Eupercaria</taxon>
        <taxon>Perciformes</taxon>
        <taxon>Notothenioidei</taxon>
        <taxon>Nototheniidae</taxon>
        <taxon>Notothenia</taxon>
    </lineage>
</organism>
<dbReference type="GO" id="GO:0051015">
    <property type="term" value="F:actin filament binding"/>
    <property type="evidence" value="ECO:0007669"/>
    <property type="project" value="TreeGrafter"/>
</dbReference>
<protein>
    <submittedName>
        <fullName evidence="3">Cytohesin-1b</fullName>
    </submittedName>
</protein>
<dbReference type="Proteomes" id="UP000504611">
    <property type="component" value="Unplaced"/>
</dbReference>
<dbReference type="GO" id="GO:0030705">
    <property type="term" value="P:cytoskeleton-dependent intracellular transport"/>
    <property type="evidence" value="ECO:0007669"/>
    <property type="project" value="TreeGrafter"/>
</dbReference>
<dbReference type="RefSeq" id="XP_010775522.1">
    <property type="nucleotide sequence ID" value="XM_010777220.1"/>
</dbReference>